<keyword evidence="2 8" id="KW-0346">Stress response</keyword>
<dbReference type="Proteomes" id="UP000504607">
    <property type="component" value="Unplaced"/>
</dbReference>
<reference evidence="8" key="1">
    <citation type="submission" date="2025-08" db="UniProtKB">
        <authorList>
            <consortium name="RefSeq"/>
        </authorList>
    </citation>
    <scope>IDENTIFICATION</scope>
</reference>
<dbReference type="InParanoid" id="A0A6I9QMJ4"/>
<evidence type="ECO:0000313" key="8">
    <source>
        <dbReference type="RefSeq" id="XP_010910970.1"/>
    </source>
</evidence>
<evidence type="ECO:0000256" key="5">
    <source>
        <dbReference type="SAM" id="MobiDB-lite"/>
    </source>
</evidence>
<comment type="similarity">
    <text evidence="3 4">Belongs to the small heat shock protein (HSP20) family.</text>
</comment>
<evidence type="ECO:0000256" key="4">
    <source>
        <dbReference type="RuleBase" id="RU003616"/>
    </source>
</evidence>
<proteinExistence type="inferred from homology"/>
<dbReference type="AlphaFoldDB" id="A0A6I9QMJ4"/>
<feature type="compositionally biased region" description="Basic and acidic residues" evidence="5">
    <location>
        <begin position="151"/>
        <end position="165"/>
    </location>
</feature>
<evidence type="ECO:0000259" key="6">
    <source>
        <dbReference type="PROSITE" id="PS01031"/>
    </source>
</evidence>
<sequence>MIASPVSKLLEKLRFSPIRSAVATTPFRSFSAEARDLARDTQPVDIDRGTDVSPAPATRRRRRRGGDLFPSFFSGGPDAFDPFNPTRSLSQVLNLMDQMMESPFAAVRGMRRGWDAREEEDALYLSVEMPGLGKEDVSVTVEQNALVIKGEGGEEEGKGEEEGSGRRRYSSRIELPPNLYNIGEIKAEMKNGVLKLVVPKVKEEERKDVVQVQIE</sequence>
<dbReference type="InterPro" id="IPR008978">
    <property type="entry name" value="HSP20-like_chaperone"/>
</dbReference>
<dbReference type="InterPro" id="IPR002068">
    <property type="entry name" value="A-crystallin/Hsp20_dom"/>
</dbReference>
<evidence type="ECO:0000256" key="3">
    <source>
        <dbReference type="PROSITE-ProRule" id="PRU00285"/>
    </source>
</evidence>
<dbReference type="PANTHER" id="PTHR46991:SF11">
    <property type="entry name" value="SMALL HEAT SHOCK PROTEIN HSPF"/>
    <property type="match status" value="1"/>
</dbReference>
<evidence type="ECO:0000313" key="7">
    <source>
        <dbReference type="Proteomes" id="UP000504607"/>
    </source>
</evidence>
<dbReference type="PANTHER" id="PTHR46991">
    <property type="entry name" value="23.5 KDA HEAT SHOCK PROTEIN, MITOCHONDRIAL"/>
    <property type="match status" value="1"/>
</dbReference>
<dbReference type="OrthoDB" id="1431247at2759"/>
<dbReference type="Pfam" id="PF00011">
    <property type="entry name" value="HSP20"/>
    <property type="match status" value="1"/>
</dbReference>
<dbReference type="CDD" id="cd06464">
    <property type="entry name" value="ACD_sHsps-like"/>
    <property type="match status" value="1"/>
</dbReference>
<accession>A0A6I9QMJ4</accession>
<dbReference type="InterPro" id="IPR044656">
    <property type="entry name" value="HSP14.7/HSP23.5/HSP23.6-like"/>
</dbReference>
<dbReference type="GeneID" id="105036952"/>
<evidence type="ECO:0000256" key="2">
    <source>
        <dbReference type="ARBA" id="ARBA00023016"/>
    </source>
</evidence>
<feature type="region of interest" description="Disordered" evidence="5">
    <location>
        <begin position="38"/>
        <end position="69"/>
    </location>
</feature>
<organism evidence="7 8">
    <name type="scientific">Elaeis guineensis var. tenera</name>
    <name type="common">Oil palm</name>
    <dbReference type="NCBI Taxonomy" id="51953"/>
    <lineage>
        <taxon>Eukaryota</taxon>
        <taxon>Viridiplantae</taxon>
        <taxon>Streptophyta</taxon>
        <taxon>Embryophyta</taxon>
        <taxon>Tracheophyta</taxon>
        <taxon>Spermatophyta</taxon>
        <taxon>Magnoliopsida</taxon>
        <taxon>Liliopsida</taxon>
        <taxon>Arecaceae</taxon>
        <taxon>Arecoideae</taxon>
        <taxon>Cocoseae</taxon>
        <taxon>Elaeidinae</taxon>
        <taxon>Elaeis</taxon>
    </lineage>
</organism>
<dbReference type="KEGG" id="egu:105036952"/>
<protein>
    <submittedName>
        <fullName evidence="8">Small heat shock protein, chloroplastic</fullName>
    </submittedName>
</protein>
<dbReference type="Gene3D" id="2.60.40.790">
    <property type="match status" value="1"/>
</dbReference>
<feature type="domain" description="SHSP" evidence="6">
    <location>
        <begin position="105"/>
        <end position="215"/>
    </location>
</feature>
<dbReference type="PROSITE" id="PS01031">
    <property type="entry name" value="SHSP"/>
    <property type="match status" value="1"/>
</dbReference>
<gene>
    <name evidence="8" type="primary">LOC105036952</name>
</gene>
<feature type="region of interest" description="Disordered" evidence="5">
    <location>
        <begin position="149"/>
        <end position="170"/>
    </location>
</feature>
<keyword evidence="7" id="KW-1185">Reference proteome</keyword>
<dbReference type="SUPFAM" id="SSF49764">
    <property type="entry name" value="HSP20-like chaperones"/>
    <property type="match status" value="1"/>
</dbReference>
<name>A0A6I9QMJ4_ELAGV</name>
<evidence type="ECO:0000256" key="1">
    <source>
        <dbReference type="ARBA" id="ARBA00022946"/>
    </source>
</evidence>
<keyword evidence="1" id="KW-0809">Transit peptide</keyword>
<dbReference type="RefSeq" id="XP_010910970.1">
    <property type="nucleotide sequence ID" value="XM_010912668.3"/>
</dbReference>